<dbReference type="InterPro" id="IPR006201">
    <property type="entry name" value="Neur_channel"/>
</dbReference>
<dbReference type="SUPFAM" id="SSF63712">
    <property type="entry name" value="Nicotinic receptor ligand binding domain-like"/>
    <property type="match status" value="1"/>
</dbReference>
<dbReference type="eggNOG" id="KOG3645">
    <property type="taxonomic scope" value="Eukaryota"/>
</dbReference>
<keyword evidence="5" id="KW-0732">Signal</keyword>
<keyword evidence="5" id="KW-0407">Ion channel</keyword>
<feature type="transmembrane region" description="Helical" evidence="5">
    <location>
        <begin position="269"/>
        <end position="287"/>
    </location>
</feature>
<dbReference type="PANTHER" id="PTHR18945">
    <property type="entry name" value="NEUROTRANSMITTER GATED ION CHANNEL"/>
    <property type="match status" value="1"/>
</dbReference>
<dbReference type="STRING" id="6412.T1FHG7"/>
<dbReference type="CDD" id="cd18997">
    <property type="entry name" value="LGIC_ECD_nAChR"/>
    <property type="match status" value="1"/>
</dbReference>
<dbReference type="Pfam" id="PF02931">
    <property type="entry name" value="Neur_chan_LBD"/>
    <property type="match status" value="1"/>
</dbReference>
<dbReference type="InterPro" id="IPR006029">
    <property type="entry name" value="Neurotrans-gated_channel_TM"/>
</dbReference>
<dbReference type="HOGENOM" id="CLU_018074_2_0_1"/>
<evidence type="ECO:0000313" key="11">
    <source>
        <dbReference type="Proteomes" id="UP000015101"/>
    </source>
</evidence>
<dbReference type="GO" id="GO:0045202">
    <property type="term" value="C:synapse"/>
    <property type="evidence" value="ECO:0000318"/>
    <property type="project" value="GO_Central"/>
</dbReference>
<dbReference type="GO" id="GO:0005886">
    <property type="term" value="C:plasma membrane"/>
    <property type="evidence" value="ECO:0000318"/>
    <property type="project" value="GO_Central"/>
</dbReference>
<protein>
    <recommendedName>
        <fullName evidence="12">Neurotransmitter-gated ion-channel ligand-binding domain-containing protein</fullName>
    </recommendedName>
</protein>
<gene>
    <name evidence="10" type="primary">20208266</name>
    <name evidence="9" type="ORF">HELRODRAFT_181925</name>
</gene>
<proteinExistence type="inferred from homology"/>
<feature type="signal peptide" evidence="5">
    <location>
        <begin position="1"/>
        <end position="26"/>
    </location>
</feature>
<dbReference type="Proteomes" id="UP000015101">
    <property type="component" value="Unassembled WGS sequence"/>
</dbReference>
<dbReference type="GO" id="GO:0004888">
    <property type="term" value="F:transmembrane signaling receptor activity"/>
    <property type="evidence" value="ECO:0007669"/>
    <property type="project" value="InterPro"/>
</dbReference>
<dbReference type="InterPro" id="IPR036719">
    <property type="entry name" value="Neuro-gated_channel_TM_sf"/>
</dbReference>
<dbReference type="AlphaFoldDB" id="T1FHG7"/>
<evidence type="ECO:0000256" key="2">
    <source>
        <dbReference type="ARBA" id="ARBA00022692"/>
    </source>
</evidence>
<dbReference type="Pfam" id="PF02932">
    <property type="entry name" value="Neur_chan_memb"/>
    <property type="match status" value="1"/>
</dbReference>
<dbReference type="OrthoDB" id="5975154at2759"/>
<dbReference type="GO" id="GO:0043005">
    <property type="term" value="C:neuron projection"/>
    <property type="evidence" value="ECO:0000318"/>
    <property type="project" value="GO_Central"/>
</dbReference>
<dbReference type="GO" id="GO:1902495">
    <property type="term" value="C:transmembrane transporter complex"/>
    <property type="evidence" value="ECO:0000318"/>
    <property type="project" value="GO_Central"/>
</dbReference>
<reference evidence="11" key="1">
    <citation type="submission" date="2012-12" db="EMBL/GenBank/DDBJ databases">
        <authorList>
            <person name="Hellsten U."/>
            <person name="Grimwood J."/>
            <person name="Chapman J.A."/>
            <person name="Shapiro H."/>
            <person name="Aerts A."/>
            <person name="Otillar R.P."/>
            <person name="Terry A.Y."/>
            <person name="Boore J.L."/>
            <person name="Simakov O."/>
            <person name="Marletaz F."/>
            <person name="Cho S.-J."/>
            <person name="Edsinger-Gonzales E."/>
            <person name="Havlak P."/>
            <person name="Kuo D.-H."/>
            <person name="Larsson T."/>
            <person name="Lv J."/>
            <person name="Arendt D."/>
            <person name="Savage R."/>
            <person name="Osoegawa K."/>
            <person name="de Jong P."/>
            <person name="Lindberg D.R."/>
            <person name="Seaver E.C."/>
            <person name="Weisblat D.A."/>
            <person name="Putnam N.H."/>
            <person name="Grigoriev I.V."/>
            <person name="Rokhsar D.S."/>
        </authorList>
    </citation>
    <scope>NUCLEOTIDE SEQUENCE</scope>
</reference>
<feature type="region of interest" description="Disordered" evidence="6">
    <location>
        <begin position="44"/>
        <end position="68"/>
    </location>
</feature>
<keyword evidence="5" id="KW-0813">Transport</keyword>
<keyword evidence="2 5" id="KW-0812">Transmembrane</keyword>
<evidence type="ECO:0000256" key="5">
    <source>
        <dbReference type="RuleBase" id="RU000687"/>
    </source>
</evidence>
<accession>T1FHG7</accession>
<sequence length="314" mass="35807">MNQLNFTMKSFLVNTILIIWCLHAAAITTSTTDITIDAKITASLSSSPSSSSSYHGIEVNDINNEDNKQNEKEQTITCLLAVRQKWTDDHLTWEKGTYNNLDTIMMPITKIWKPDIVISNFAGDKFNDYIPTNAIISSDGTVLHMYPALVKTSCALDVKFFPFDSQSCKLEFISWTYNGNELEVDYNESYPNFIYYNSENQEWAVEKITQERHTKQYSCCPEPYYDLTFDIHLKRGSLFYVINLITPCFLIFIISFLGFFLPVESGEKVNLEITILLALVVFLLMVGETMPPTQDCFPILGSGHGVQVFFTFLI</sequence>
<dbReference type="RefSeq" id="XP_009029942.1">
    <property type="nucleotide sequence ID" value="XM_009031694.1"/>
</dbReference>
<evidence type="ECO:0000313" key="9">
    <source>
        <dbReference type="EMBL" id="ESN91997.1"/>
    </source>
</evidence>
<dbReference type="OMA" id="LERIWFP"/>
<dbReference type="InterPro" id="IPR006202">
    <property type="entry name" value="Neur_chan_lig-bd"/>
</dbReference>
<keyword evidence="11" id="KW-1185">Reference proteome</keyword>
<dbReference type="GO" id="GO:1904315">
    <property type="term" value="F:transmitter-gated monoatomic ion channel activity involved in regulation of postsynaptic membrane potential"/>
    <property type="evidence" value="ECO:0000318"/>
    <property type="project" value="GO_Central"/>
</dbReference>
<keyword evidence="5" id="KW-0406">Ion transport</keyword>
<name>T1FHG7_HELRO</name>
<dbReference type="InParanoid" id="T1FHG7"/>
<dbReference type="FunFam" id="2.70.170.10:FF:000103">
    <property type="entry name" value="Predicted protein"/>
    <property type="match status" value="1"/>
</dbReference>
<dbReference type="FunFam" id="1.20.58.390:FF:000185">
    <property type="entry name" value="Uncharacterized protein"/>
    <property type="match status" value="1"/>
</dbReference>
<evidence type="ECO:0000313" key="10">
    <source>
        <dbReference type="EnsemblMetazoa" id="HelroP181925"/>
    </source>
</evidence>
<comment type="similarity">
    <text evidence="5">Belongs to the ligand-gated ion channel (TC 1.A.9) family.</text>
</comment>
<dbReference type="SUPFAM" id="SSF90112">
    <property type="entry name" value="Neurotransmitter-gated ion-channel transmembrane pore"/>
    <property type="match status" value="1"/>
</dbReference>
<evidence type="ECO:0000259" key="7">
    <source>
        <dbReference type="Pfam" id="PF02931"/>
    </source>
</evidence>
<dbReference type="InterPro" id="IPR038050">
    <property type="entry name" value="Neuro_actylchol_rec"/>
</dbReference>
<dbReference type="PRINTS" id="PR00252">
    <property type="entry name" value="NRIONCHANNEL"/>
</dbReference>
<dbReference type="PROSITE" id="PS00236">
    <property type="entry name" value="NEUROTR_ION_CHANNEL"/>
    <property type="match status" value="1"/>
</dbReference>
<dbReference type="InterPro" id="IPR036734">
    <property type="entry name" value="Neur_chan_lig-bd_sf"/>
</dbReference>
<keyword evidence="4 5" id="KW-0472">Membrane</keyword>
<dbReference type="Gene3D" id="1.20.58.390">
    <property type="entry name" value="Neurotransmitter-gated ion-channel transmembrane domain"/>
    <property type="match status" value="1"/>
</dbReference>
<dbReference type="EnsemblMetazoa" id="HelroT181925">
    <property type="protein sequence ID" value="HelroP181925"/>
    <property type="gene ID" value="HelroG181925"/>
</dbReference>
<dbReference type="GO" id="GO:0034220">
    <property type="term" value="P:monoatomic ion transmembrane transport"/>
    <property type="evidence" value="ECO:0000318"/>
    <property type="project" value="GO_Central"/>
</dbReference>
<evidence type="ECO:0000256" key="6">
    <source>
        <dbReference type="SAM" id="MobiDB-lite"/>
    </source>
</evidence>
<evidence type="ECO:0008006" key="12">
    <source>
        <dbReference type="Google" id="ProtNLM"/>
    </source>
</evidence>
<dbReference type="KEGG" id="hro:HELRODRAFT_181925"/>
<dbReference type="GeneID" id="20208266"/>
<dbReference type="GO" id="GO:0042391">
    <property type="term" value="P:regulation of membrane potential"/>
    <property type="evidence" value="ECO:0000318"/>
    <property type="project" value="GO_Central"/>
</dbReference>
<dbReference type="CDD" id="cd19051">
    <property type="entry name" value="LGIC_TM_cation"/>
    <property type="match status" value="1"/>
</dbReference>
<dbReference type="GO" id="GO:0005231">
    <property type="term" value="F:excitatory extracellular ligand-gated monoatomic ion channel activity"/>
    <property type="evidence" value="ECO:0000318"/>
    <property type="project" value="GO_Central"/>
</dbReference>
<reference evidence="9 11" key="2">
    <citation type="journal article" date="2013" name="Nature">
        <title>Insights into bilaterian evolution from three spiralian genomes.</title>
        <authorList>
            <person name="Simakov O."/>
            <person name="Marletaz F."/>
            <person name="Cho S.J."/>
            <person name="Edsinger-Gonzales E."/>
            <person name="Havlak P."/>
            <person name="Hellsten U."/>
            <person name="Kuo D.H."/>
            <person name="Larsson T."/>
            <person name="Lv J."/>
            <person name="Arendt D."/>
            <person name="Savage R."/>
            <person name="Osoegawa K."/>
            <person name="de Jong P."/>
            <person name="Grimwood J."/>
            <person name="Chapman J.A."/>
            <person name="Shapiro H."/>
            <person name="Aerts A."/>
            <person name="Otillar R.P."/>
            <person name="Terry A.Y."/>
            <person name="Boore J.L."/>
            <person name="Grigoriev I.V."/>
            <person name="Lindberg D.R."/>
            <person name="Seaver E.C."/>
            <person name="Weisblat D.A."/>
            <person name="Putnam N.H."/>
            <person name="Rokhsar D.S."/>
        </authorList>
    </citation>
    <scope>NUCLEOTIDE SEQUENCE</scope>
</reference>
<comment type="subcellular location">
    <subcellularLocation>
        <location evidence="1">Membrane</location>
        <topology evidence="1">Multi-pass membrane protein</topology>
    </subcellularLocation>
</comment>
<comment type="caution">
    <text evidence="5">Lacks conserved residue(s) required for the propagation of feature annotation.</text>
</comment>
<evidence type="ECO:0000256" key="4">
    <source>
        <dbReference type="ARBA" id="ARBA00023136"/>
    </source>
</evidence>
<dbReference type="EMBL" id="AMQM01007880">
    <property type="status" value="NOT_ANNOTATED_CDS"/>
    <property type="molecule type" value="Genomic_DNA"/>
</dbReference>
<feature type="domain" description="Neurotransmitter-gated ion-channel transmembrane" evidence="8">
    <location>
        <begin position="244"/>
        <end position="301"/>
    </location>
</feature>
<evidence type="ECO:0000259" key="8">
    <source>
        <dbReference type="Pfam" id="PF02932"/>
    </source>
</evidence>
<evidence type="ECO:0000256" key="1">
    <source>
        <dbReference type="ARBA" id="ARBA00004141"/>
    </source>
</evidence>
<dbReference type="CTD" id="20208266"/>
<dbReference type="EMBL" id="KB097680">
    <property type="protein sequence ID" value="ESN91997.1"/>
    <property type="molecule type" value="Genomic_DNA"/>
</dbReference>
<evidence type="ECO:0000256" key="3">
    <source>
        <dbReference type="ARBA" id="ARBA00022989"/>
    </source>
</evidence>
<keyword evidence="3 5" id="KW-1133">Transmembrane helix</keyword>
<dbReference type="InterPro" id="IPR018000">
    <property type="entry name" value="Neurotransmitter_ion_chnl_CS"/>
</dbReference>
<dbReference type="GO" id="GO:0098794">
    <property type="term" value="C:postsynapse"/>
    <property type="evidence" value="ECO:0007669"/>
    <property type="project" value="GOC"/>
</dbReference>
<organism evidence="10 11">
    <name type="scientific">Helobdella robusta</name>
    <name type="common">Californian leech</name>
    <dbReference type="NCBI Taxonomy" id="6412"/>
    <lineage>
        <taxon>Eukaryota</taxon>
        <taxon>Metazoa</taxon>
        <taxon>Spiralia</taxon>
        <taxon>Lophotrochozoa</taxon>
        <taxon>Annelida</taxon>
        <taxon>Clitellata</taxon>
        <taxon>Hirudinea</taxon>
        <taxon>Rhynchobdellida</taxon>
        <taxon>Glossiphoniidae</taxon>
        <taxon>Helobdella</taxon>
    </lineage>
</organism>
<feature type="domain" description="Neurotransmitter-gated ion-channel ligand-binding" evidence="7">
    <location>
        <begin position="70"/>
        <end position="235"/>
    </location>
</feature>
<feature type="chain" id="PRO_5010980747" description="Neurotransmitter-gated ion-channel ligand-binding domain-containing protein" evidence="5">
    <location>
        <begin position="27"/>
        <end position="314"/>
    </location>
</feature>
<reference evidence="10" key="3">
    <citation type="submission" date="2015-06" db="UniProtKB">
        <authorList>
            <consortium name="EnsemblMetazoa"/>
        </authorList>
    </citation>
    <scope>IDENTIFICATION</scope>
</reference>
<feature type="transmembrane region" description="Helical" evidence="5">
    <location>
        <begin position="238"/>
        <end position="262"/>
    </location>
</feature>
<dbReference type="GO" id="GO:0007268">
    <property type="term" value="P:chemical synaptic transmission"/>
    <property type="evidence" value="ECO:0000318"/>
    <property type="project" value="GO_Central"/>
</dbReference>
<dbReference type="Gene3D" id="2.70.170.10">
    <property type="entry name" value="Neurotransmitter-gated ion-channel ligand-binding domain"/>
    <property type="match status" value="1"/>
</dbReference>
<feature type="compositionally biased region" description="Low complexity" evidence="6">
    <location>
        <begin position="44"/>
        <end position="53"/>
    </location>
</feature>